<protein>
    <submittedName>
        <fullName evidence="2">RNA-directed DNA polymerase</fullName>
    </submittedName>
</protein>
<dbReference type="GO" id="GO:0003964">
    <property type="term" value="F:RNA-directed DNA polymerase activity"/>
    <property type="evidence" value="ECO:0007669"/>
    <property type="project" value="UniProtKB-KW"/>
</dbReference>
<keyword evidence="3" id="KW-1185">Reference proteome</keyword>
<evidence type="ECO:0000259" key="1">
    <source>
        <dbReference type="PROSITE" id="PS50878"/>
    </source>
</evidence>
<dbReference type="RefSeq" id="WP_166233304.1">
    <property type="nucleotide sequence ID" value="NZ_CP049865.1"/>
</dbReference>
<dbReference type="EMBL" id="CP049865">
    <property type="protein sequence ID" value="QIK72228.1"/>
    <property type="molecule type" value="Genomic_DNA"/>
</dbReference>
<sequence>MRIAPGLLTVELLDDALQCEFWASRGLIPEDPGMEGLLIHAGAADWARRRSMGEFVPIPGQIVTVRKSGHGVRPVAELSVRDRVLYRSLVRRWTDVLPKPDRSSGAYEKFLQAPLGLISPPQYVVSSDVTACYEYIDHGILAREVLARTGDADAVEALTDLLAGLMGRSFGLPQQSESSDVLADAYLSIVERRLLRQGLTVWRYNDDFRIAVDSWSAALNAVDALERACRDVGLALNDLKTVIRKGGTYKAVSSRREEMLREISEEVEVDLTEVVITPYDLIIIEPAEDDVADGAARNVVAEWLGLQEKMLSPSPEQTLTQKEQEKRLALTDLLRWALSVLRGKETDEQLLTACGQILRTEQNLTPLVAKYLGKTTDAVATIAWFEDFLNENPYLTPWQAWWVAPALRAVDGSYAEGSSQRRWLESVWGNPSCPEPVIAGIAFTVAQKGLADVKGLMQVYESMTDTGRPFVARAIGAIAPADDTAAATLLVEDDWIKWAFELGRKDA</sequence>
<organism evidence="2 3">
    <name type="scientific">Propioniciclava coleopterorum</name>
    <dbReference type="NCBI Taxonomy" id="2714937"/>
    <lineage>
        <taxon>Bacteria</taxon>
        <taxon>Bacillati</taxon>
        <taxon>Actinomycetota</taxon>
        <taxon>Actinomycetes</taxon>
        <taxon>Propionibacteriales</taxon>
        <taxon>Propionibacteriaceae</taxon>
        <taxon>Propioniciclava</taxon>
    </lineage>
</organism>
<dbReference type="Pfam" id="PF00078">
    <property type="entry name" value="RVT_1"/>
    <property type="match status" value="1"/>
</dbReference>
<keyword evidence="2" id="KW-0808">Transferase</keyword>
<keyword evidence="2" id="KW-0548">Nucleotidyltransferase</keyword>
<reference evidence="2 3" key="1">
    <citation type="submission" date="2020-03" db="EMBL/GenBank/DDBJ databases">
        <title>Propioniciclava sp. nov., isolated from Hydrophilus acuminatus.</title>
        <authorList>
            <person name="Hyun D.-W."/>
            <person name="Bae J.-W."/>
        </authorList>
    </citation>
    <scope>NUCLEOTIDE SEQUENCE [LARGE SCALE GENOMIC DNA]</scope>
    <source>
        <strain evidence="2 3">HDW11</strain>
    </source>
</reference>
<gene>
    <name evidence="2" type="ORF">G7070_08030</name>
</gene>
<dbReference type="Proteomes" id="UP000501058">
    <property type="component" value="Chromosome"/>
</dbReference>
<name>A0A6G7Y6F5_9ACTN</name>
<keyword evidence="2" id="KW-0695">RNA-directed DNA polymerase</keyword>
<evidence type="ECO:0000313" key="2">
    <source>
        <dbReference type="EMBL" id="QIK72228.1"/>
    </source>
</evidence>
<dbReference type="InterPro" id="IPR000477">
    <property type="entry name" value="RT_dom"/>
</dbReference>
<feature type="domain" description="Reverse transcriptase" evidence="1">
    <location>
        <begin position="46"/>
        <end position="254"/>
    </location>
</feature>
<proteinExistence type="predicted"/>
<dbReference type="CDD" id="cd01646">
    <property type="entry name" value="RT_Bac_retron_I"/>
    <property type="match status" value="1"/>
</dbReference>
<evidence type="ECO:0000313" key="3">
    <source>
        <dbReference type="Proteomes" id="UP000501058"/>
    </source>
</evidence>
<dbReference type="PROSITE" id="PS50878">
    <property type="entry name" value="RT_POL"/>
    <property type="match status" value="1"/>
</dbReference>
<accession>A0A6G7Y6F5</accession>
<dbReference type="KEGG" id="prv:G7070_08030"/>
<dbReference type="AlphaFoldDB" id="A0A6G7Y6F5"/>